<dbReference type="Proteomes" id="UP000762676">
    <property type="component" value="Unassembled WGS sequence"/>
</dbReference>
<dbReference type="InterPro" id="IPR026983">
    <property type="entry name" value="DHC"/>
</dbReference>
<evidence type="ECO:0000313" key="4">
    <source>
        <dbReference type="Proteomes" id="UP000762676"/>
    </source>
</evidence>
<accession>A0AAV4FMI1</accession>
<proteinExistence type="predicted"/>
<reference evidence="3 4" key="1">
    <citation type="journal article" date="2021" name="Elife">
        <title>Chloroplast acquisition without the gene transfer in kleptoplastic sea slugs, Plakobranchus ocellatus.</title>
        <authorList>
            <person name="Maeda T."/>
            <person name="Takahashi S."/>
            <person name="Yoshida T."/>
            <person name="Shimamura S."/>
            <person name="Takaki Y."/>
            <person name="Nagai Y."/>
            <person name="Toyoda A."/>
            <person name="Suzuki Y."/>
            <person name="Arimoto A."/>
            <person name="Ishii H."/>
            <person name="Satoh N."/>
            <person name="Nishiyama T."/>
            <person name="Hasebe M."/>
            <person name="Maruyama T."/>
            <person name="Minagawa J."/>
            <person name="Obokata J."/>
            <person name="Shigenobu S."/>
        </authorList>
    </citation>
    <scope>NUCLEOTIDE SEQUENCE [LARGE SCALE GENOMIC DNA]</scope>
</reference>
<keyword evidence="4" id="KW-1185">Reference proteome</keyword>
<dbReference type="InterPro" id="IPR024743">
    <property type="entry name" value="Dynein_HC_stalk"/>
</dbReference>
<dbReference type="PANTHER" id="PTHR22878:SF70">
    <property type="entry name" value="DYNEIN HEAVY CHAIN 2, AXONEMAL"/>
    <property type="match status" value="1"/>
</dbReference>
<dbReference type="Gene3D" id="1.20.920.20">
    <property type="match status" value="2"/>
</dbReference>
<keyword evidence="1" id="KW-0175">Coiled coil</keyword>
<dbReference type="EMBL" id="BMAT01000851">
    <property type="protein sequence ID" value="GFR74517.1"/>
    <property type="molecule type" value="Genomic_DNA"/>
</dbReference>
<dbReference type="Pfam" id="PF12777">
    <property type="entry name" value="MT"/>
    <property type="match status" value="1"/>
</dbReference>
<dbReference type="PANTHER" id="PTHR22878">
    <property type="entry name" value="DYNEIN HEAVY CHAIN 6, AXONEMAL-LIKE-RELATED"/>
    <property type="match status" value="1"/>
</dbReference>
<evidence type="ECO:0000256" key="1">
    <source>
        <dbReference type="SAM" id="Coils"/>
    </source>
</evidence>
<dbReference type="GO" id="GO:0030286">
    <property type="term" value="C:dynein complex"/>
    <property type="evidence" value="ECO:0007669"/>
    <property type="project" value="InterPro"/>
</dbReference>
<dbReference type="GO" id="GO:0051959">
    <property type="term" value="F:dynein light intermediate chain binding"/>
    <property type="evidence" value="ECO:0007669"/>
    <property type="project" value="InterPro"/>
</dbReference>
<feature type="coiled-coil region" evidence="1">
    <location>
        <begin position="361"/>
        <end position="409"/>
    </location>
</feature>
<comment type="caution">
    <text evidence="3">The sequence shown here is derived from an EMBL/GenBank/DDBJ whole genome shotgun (WGS) entry which is preliminary data.</text>
</comment>
<evidence type="ECO:0000259" key="2">
    <source>
        <dbReference type="Pfam" id="PF12777"/>
    </source>
</evidence>
<protein>
    <submittedName>
        <fullName evidence="3">Axonemal dynein heavy chain protein</fullName>
    </submittedName>
</protein>
<evidence type="ECO:0000313" key="3">
    <source>
        <dbReference type="EMBL" id="GFR74517.1"/>
    </source>
</evidence>
<gene>
    <name evidence="3" type="ORF">ElyMa_000432100</name>
</gene>
<dbReference type="AlphaFoldDB" id="A0AAV4FMI1"/>
<organism evidence="3 4">
    <name type="scientific">Elysia marginata</name>
    <dbReference type="NCBI Taxonomy" id="1093978"/>
    <lineage>
        <taxon>Eukaryota</taxon>
        <taxon>Metazoa</taxon>
        <taxon>Spiralia</taxon>
        <taxon>Lophotrochozoa</taxon>
        <taxon>Mollusca</taxon>
        <taxon>Gastropoda</taxon>
        <taxon>Heterobranchia</taxon>
        <taxon>Euthyneura</taxon>
        <taxon>Panpulmonata</taxon>
        <taxon>Sacoglossa</taxon>
        <taxon>Placobranchoidea</taxon>
        <taxon>Plakobranchidae</taxon>
        <taxon>Elysia</taxon>
    </lineage>
</organism>
<dbReference type="GO" id="GO:0045505">
    <property type="term" value="F:dynein intermediate chain binding"/>
    <property type="evidence" value="ECO:0007669"/>
    <property type="project" value="InterPro"/>
</dbReference>
<feature type="domain" description="Dynein heavy chain coiled coil stalk" evidence="2">
    <location>
        <begin position="214"/>
        <end position="336"/>
    </location>
</feature>
<sequence>MYRQDTITGTRYVQTGQENKHEICTDRTGEQIRDMYRQDRRTSTRYVQAGQKNKYEISTDRTEEQVQDMYRQDRRTSKRYVKAGQKNKYEICTGRTEEKGRDMYMQNGRTSMRYVQTGQKNKYKICTGRTEEQARDVYRLDRRASTRYVQAGQKNKQEICSGRTEEQARDMFLEKQSRHNYVTPTSYLELINAFKNLLRTQQEQTMKAKRRYLVGLEKLAFASSQVATMQEELELLQPQLVVSAEETNRMMVIIESESASVEETSKRVKADEAVANESAAEAKSLKDECEAELAEALPALEAALAALDTLKPADITIVKSMKSPPSGVKLVMAAVCLCKWILAMEIYDRVAKVVAPKKLKLKTAETELDKMMDKLNKKRAELKAVEDKLAGLQATFAEMKNKKETLENQVDLCGKKLERSQYYHSVD</sequence>
<dbReference type="GO" id="GO:0007018">
    <property type="term" value="P:microtubule-based movement"/>
    <property type="evidence" value="ECO:0007669"/>
    <property type="project" value="InterPro"/>
</dbReference>
<name>A0AAV4FMI1_9GAST</name>